<dbReference type="OrthoDB" id="10482702at2759"/>
<dbReference type="SMART" id="SM00233">
    <property type="entry name" value="PH"/>
    <property type="match status" value="1"/>
</dbReference>
<feature type="non-terminal residue" evidence="4">
    <location>
        <position position="1"/>
    </location>
</feature>
<sequence length="665" mass="77001">MSDLTNSEIQIEKTEPILSTETIEPVKENGTNYEDKPISGGWLYKHGYIFGGRNQRYFKFDEDPIPKKNFSLYYKKNVKDVPIKAPFTKLSAEKSDTPAPDASENKDEKEKNQPQINSKKITRYFSATLLTLFKRAKDINTNKFKILTVDGKEYLVEAYSEESKKCWVHTIKIKVKEAENLDGIYTSDGYKDIYYQLVTKQFIVSKDGGVTSDFNLLSDGDEKQRKQDGKRKSLFPFPRSRKFPDTSTITWLDYVSTSTIEIPTTETATTAIHTTETATTAIPINEVTTDITTTETEPKNITIDTNGIEVSPDDAATKFQKHTKGSIYRILLEEKEKTPETKEEIAKDKETSQENKEIIASQELYEENLQKQLNDPLKQITSLSKQSERIEEILTKDEQSINDFEMLITCKQNEIITKEQESKNPSISKEEKTQLERQIADLKNQIVNLQNLLSKKEEELIDLRKKNYVLIEQSLYYLTLIESFREKQKEINGLREEVTKKIPSAEEIDNLLYLQGEFNQLETELEKIIYELPLIKSKLLKKRYFNINQLQVDEKTINNSDKVITEFKSQDFFENEFAYLNEELQMIIDNSNKNAVKNALLLIRARNNQSNLSNSHNTAIQKEKEIIEKTIIFLESKQIFLNTRQGTILKLQECYENFKKSIDTG</sequence>
<dbReference type="PROSITE" id="PS50003">
    <property type="entry name" value="PH_DOMAIN"/>
    <property type="match status" value="1"/>
</dbReference>
<evidence type="ECO:0000256" key="1">
    <source>
        <dbReference type="SAM" id="Coils"/>
    </source>
</evidence>
<name>A0A9N9J6B1_9GLOM</name>
<comment type="caution">
    <text evidence="4">The sequence shown here is derived from an EMBL/GenBank/DDBJ whole genome shotgun (WGS) entry which is preliminary data.</text>
</comment>
<dbReference type="Gene3D" id="2.30.29.30">
    <property type="entry name" value="Pleckstrin-homology domain (PH domain)/Phosphotyrosine-binding domain (PTB)"/>
    <property type="match status" value="1"/>
</dbReference>
<feature type="compositionally biased region" description="Basic and acidic residues" evidence="2">
    <location>
        <begin position="103"/>
        <end position="112"/>
    </location>
</feature>
<proteinExistence type="predicted"/>
<keyword evidence="1" id="KW-0175">Coiled coil</keyword>
<feature type="coiled-coil region" evidence="1">
    <location>
        <begin position="432"/>
        <end position="466"/>
    </location>
</feature>
<reference evidence="4" key="1">
    <citation type="submission" date="2021-06" db="EMBL/GenBank/DDBJ databases">
        <authorList>
            <person name="Kallberg Y."/>
            <person name="Tangrot J."/>
            <person name="Rosling A."/>
        </authorList>
    </citation>
    <scope>NUCLEOTIDE SEQUENCE</scope>
    <source>
        <strain evidence="4">MA453B</strain>
    </source>
</reference>
<organism evidence="4 5">
    <name type="scientific">Dentiscutata erythropus</name>
    <dbReference type="NCBI Taxonomy" id="1348616"/>
    <lineage>
        <taxon>Eukaryota</taxon>
        <taxon>Fungi</taxon>
        <taxon>Fungi incertae sedis</taxon>
        <taxon>Mucoromycota</taxon>
        <taxon>Glomeromycotina</taxon>
        <taxon>Glomeromycetes</taxon>
        <taxon>Diversisporales</taxon>
        <taxon>Gigasporaceae</taxon>
        <taxon>Dentiscutata</taxon>
    </lineage>
</organism>
<gene>
    <name evidence="4" type="ORF">DERYTH_LOCUS18404</name>
</gene>
<accession>A0A9N9J6B1</accession>
<evidence type="ECO:0000259" key="3">
    <source>
        <dbReference type="PROSITE" id="PS50003"/>
    </source>
</evidence>
<protein>
    <submittedName>
        <fullName evidence="4">4845_t:CDS:1</fullName>
    </submittedName>
</protein>
<dbReference type="AlphaFoldDB" id="A0A9N9J6B1"/>
<evidence type="ECO:0000256" key="2">
    <source>
        <dbReference type="SAM" id="MobiDB-lite"/>
    </source>
</evidence>
<feature type="domain" description="PH" evidence="3">
    <location>
        <begin position="36"/>
        <end position="176"/>
    </location>
</feature>
<keyword evidence="5" id="KW-1185">Reference proteome</keyword>
<evidence type="ECO:0000313" key="4">
    <source>
        <dbReference type="EMBL" id="CAG8767852.1"/>
    </source>
</evidence>
<dbReference type="SUPFAM" id="SSF50729">
    <property type="entry name" value="PH domain-like"/>
    <property type="match status" value="1"/>
</dbReference>
<evidence type="ECO:0000313" key="5">
    <source>
        <dbReference type="Proteomes" id="UP000789405"/>
    </source>
</evidence>
<feature type="region of interest" description="Disordered" evidence="2">
    <location>
        <begin position="90"/>
        <end position="115"/>
    </location>
</feature>
<dbReference type="InterPro" id="IPR011993">
    <property type="entry name" value="PH-like_dom_sf"/>
</dbReference>
<dbReference type="Proteomes" id="UP000789405">
    <property type="component" value="Unassembled WGS sequence"/>
</dbReference>
<dbReference type="EMBL" id="CAJVPY010018625">
    <property type="protein sequence ID" value="CAG8767852.1"/>
    <property type="molecule type" value="Genomic_DNA"/>
</dbReference>
<dbReference type="InterPro" id="IPR001849">
    <property type="entry name" value="PH_domain"/>
</dbReference>